<reference evidence="1" key="2">
    <citation type="journal article" date="2021" name="PeerJ">
        <title>Extensive microbial diversity within the chicken gut microbiome revealed by metagenomics and culture.</title>
        <authorList>
            <person name="Gilroy R."/>
            <person name="Ravi A."/>
            <person name="Getino M."/>
            <person name="Pursley I."/>
            <person name="Horton D.L."/>
            <person name="Alikhan N.F."/>
            <person name="Baker D."/>
            <person name="Gharbi K."/>
            <person name="Hall N."/>
            <person name="Watson M."/>
            <person name="Adriaenssens E.M."/>
            <person name="Foster-Nyarko E."/>
            <person name="Jarju S."/>
            <person name="Secka A."/>
            <person name="Antonio M."/>
            <person name="Oren A."/>
            <person name="Chaudhuri R.R."/>
            <person name="La Ragione R."/>
            <person name="Hildebrand F."/>
            <person name="Pallen M.J."/>
        </authorList>
    </citation>
    <scope>NUCLEOTIDE SEQUENCE</scope>
    <source>
        <strain evidence="1">ChiGjej3B3-7149</strain>
    </source>
</reference>
<evidence type="ECO:0000313" key="1">
    <source>
        <dbReference type="EMBL" id="HIR55423.1"/>
    </source>
</evidence>
<dbReference type="InterPro" id="IPR010697">
    <property type="entry name" value="YspA"/>
</dbReference>
<gene>
    <name evidence="1" type="ORF">IAD36_07520</name>
</gene>
<dbReference type="PANTHER" id="PTHR38440:SF1">
    <property type="entry name" value="UPF0398 PROTEIN SPR0331"/>
    <property type="match status" value="1"/>
</dbReference>
<dbReference type="PANTHER" id="PTHR38440">
    <property type="entry name" value="UPF0398 PROTEIN YPSA"/>
    <property type="match status" value="1"/>
</dbReference>
<protein>
    <submittedName>
        <fullName evidence="1">DUF1273 family protein</fullName>
    </submittedName>
</protein>
<reference evidence="1" key="1">
    <citation type="submission" date="2020-10" db="EMBL/GenBank/DDBJ databases">
        <authorList>
            <person name="Gilroy R."/>
        </authorList>
    </citation>
    <scope>NUCLEOTIDE SEQUENCE</scope>
    <source>
        <strain evidence="1">ChiGjej3B3-7149</strain>
    </source>
</reference>
<dbReference type="SUPFAM" id="SSF102405">
    <property type="entry name" value="MCP/YpsA-like"/>
    <property type="match status" value="1"/>
</dbReference>
<accession>A0A9D1DMC2</accession>
<organism evidence="1 2">
    <name type="scientific">Candidatus Scatomorpha intestinigallinarum</name>
    <dbReference type="NCBI Taxonomy" id="2840923"/>
    <lineage>
        <taxon>Bacteria</taxon>
        <taxon>Bacillati</taxon>
        <taxon>Bacillota</taxon>
        <taxon>Clostridia</taxon>
        <taxon>Eubacteriales</taxon>
        <taxon>Candidatus Scatomorpha</taxon>
    </lineage>
</organism>
<dbReference type="Pfam" id="PF06908">
    <property type="entry name" value="YpsA"/>
    <property type="match status" value="1"/>
</dbReference>
<evidence type="ECO:0000313" key="2">
    <source>
        <dbReference type="Proteomes" id="UP000824238"/>
    </source>
</evidence>
<dbReference type="EMBL" id="DVHH01000178">
    <property type="protein sequence ID" value="HIR55423.1"/>
    <property type="molecule type" value="Genomic_DNA"/>
</dbReference>
<proteinExistence type="predicted"/>
<sequence length="170" mass="19198">MEEQEARLARSCCFTGHRSSKLPWGGNEADARCLELKRKLADALEELYGQGVRHFICGMATGCDMFFAEAVLALRERRPDVTLEAAIPCEEQDRRWTHGLSERYDRLLAECDSRTLVSRAYTPECMMRRNRYMVDNAGTVLAVFNGSPGGTFNTLRYAVGLGRKIVEIEP</sequence>
<name>A0A9D1DMC2_9FIRM</name>
<dbReference type="Gene3D" id="3.40.50.450">
    <property type="match status" value="1"/>
</dbReference>
<dbReference type="Proteomes" id="UP000824238">
    <property type="component" value="Unassembled WGS sequence"/>
</dbReference>
<comment type="caution">
    <text evidence="1">The sequence shown here is derived from an EMBL/GenBank/DDBJ whole genome shotgun (WGS) entry which is preliminary data.</text>
</comment>
<dbReference type="AlphaFoldDB" id="A0A9D1DMC2"/>